<dbReference type="PANTHER" id="PTHR42951:SF4">
    <property type="entry name" value="ACYL-COENZYME A THIOESTERASE MBLAC2"/>
    <property type="match status" value="1"/>
</dbReference>
<dbReference type="InterPro" id="IPR036866">
    <property type="entry name" value="RibonucZ/Hydroxyglut_hydro"/>
</dbReference>
<dbReference type="InterPro" id="IPR001279">
    <property type="entry name" value="Metallo-B-lactamas"/>
</dbReference>
<dbReference type="SMART" id="SM00849">
    <property type="entry name" value="Lactamase_B"/>
    <property type="match status" value="1"/>
</dbReference>
<dbReference type="AlphaFoldDB" id="A0A916WNU1"/>
<dbReference type="Gene3D" id="3.60.15.10">
    <property type="entry name" value="Ribonuclease Z/Hydroxyacylglutathione hydrolase-like"/>
    <property type="match status" value="1"/>
</dbReference>
<dbReference type="Proteomes" id="UP000636793">
    <property type="component" value="Unassembled WGS sequence"/>
</dbReference>
<reference evidence="2" key="2">
    <citation type="submission" date="2020-09" db="EMBL/GenBank/DDBJ databases">
        <authorList>
            <person name="Sun Q."/>
            <person name="Zhou Y."/>
        </authorList>
    </citation>
    <scope>NUCLEOTIDE SEQUENCE</scope>
    <source>
        <strain evidence="2">CGMCC 1.15085</strain>
    </source>
</reference>
<reference evidence="2" key="1">
    <citation type="journal article" date="2014" name="Int. J. Syst. Evol. Microbiol.">
        <title>Complete genome sequence of Corynebacterium casei LMG S-19264T (=DSM 44701T), isolated from a smear-ripened cheese.</title>
        <authorList>
            <consortium name="US DOE Joint Genome Institute (JGI-PGF)"/>
            <person name="Walter F."/>
            <person name="Albersmeier A."/>
            <person name="Kalinowski J."/>
            <person name="Ruckert C."/>
        </authorList>
    </citation>
    <scope>NUCLEOTIDE SEQUENCE</scope>
    <source>
        <strain evidence="2">CGMCC 1.15085</strain>
    </source>
</reference>
<evidence type="ECO:0000313" key="3">
    <source>
        <dbReference type="Proteomes" id="UP000636793"/>
    </source>
</evidence>
<comment type="caution">
    <text evidence="2">The sequence shown here is derived from an EMBL/GenBank/DDBJ whole genome shotgun (WGS) entry which is preliminary data.</text>
</comment>
<keyword evidence="3" id="KW-1185">Reference proteome</keyword>
<gene>
    <name evidence="2" type="ORF">GCM10011492_07700</name>
</gene>
<proteinExistence type="predicted"/>
<dbReference type="Pfam" id="PF00753">
    <property type="entry name" value="Lactamase_B"/>
    <property type="match status" value="1"/>
</dbReference>
<evidence type="ECO:0000313" key="2">
    <source>
        <dbReference type="EMBL" id="GGB20257.1"/>
    </source>
</evidence>
<dbReference type="PANTHER" id="PTHR42951">
    <property type="entry name" value="METALLO-BETA-LACTAMASE DOMAIN-CONTAINING"/>
    <property type="match status" value="1"/>
</dbReference>
<organism evidence="2 3">
    <name type="scientific">Flexivirga endophytica</name>
    <dbReference type="NCBI Taxonomy" id="1849103"/>
    <lineage>
        <taxon>Bacteria</taxon>
        <taxon>Bacillati</taxon>
        <taxon>Actinomycetota</taxon>
        <taxon>Actinomycetes</taxon>
        <taxon>Micrococcales</taxon>
        <taxon>Dermacoccaceae</taxon>
        <taxon>Flexivirga</taxon>
    </lineage>
</organism>
<dbReference type="SUPFAM" id="SSF56281">
    <property type="entry name" value="Metallo-hydrolase/oxidoreductase"/>
    <property type="match status" value="1"/>
</dbReference>
<evidence type="ECO:0000259" key="1">
    <source>
        <dbReference type="SMART" id="SM00849"/>
    </source>
</evidence>
<dbReference type="EMBL" id="BMHI01000001">
    <property type="protein sequence ID" value="GGB20257.1"/>
    <property type="molecule type" value="Genomic_DNA"/>
</dbReference>
<feature type="domain" description="Metallo-beta-lactamase" evidence="1">
    <location>
        <begin position="54"/>
        <end position="226"/>
    </location>
</feature>
<name>A0A916WNU1_9MICO</name>
<dbReference type="RefSeq" id="WP_188835592.1">
    <property type="nucleotide sequence ID" value="NZ_BMHI01000001.1"/>
</dbReference>
<dbReference type="InterPro" id="IPR050855">
    <property type="entry name" value="NDM-1-like"/>
</dbReference>
<accession>A0A916WNU1</accession>
<sequence>MTMLPDGVLRDTKSLEVPWECVDKERSKQVKLQVRAVDDATFALRQSTRVSTEAPIGYLLCGTDRALLLDTGDAKDAADCPLRETVDALLTEWAEAHEIPCPPLVVAHTHGHYDHVKGDAQFADRPDTMVVAKDVDTVHGFFGLSQTPGTTAEFELGDRTLLITATPGHDARSITTVDPSAGFMISGDTAYPGRLYIDDLPAAKTSLQAMVVLAEEHEVDTVLGCHVERTADGGDIPLRARFHASESSFTLSLEELRALRDQVLQTTGSGIHSGDPMTLYVDNPTWPMLKLLGRGLLARVTGRG</sequence>
<protein>
    <recommendedName>
        <fullName evidence="1">Metallo-beta-lactamase domain-containing protein</fullName>
    </recommendedName>
</protein>